<gene>
    <name evidence="3" type="ORF">Glove_421g94</name>
</gene>
<reference evidence="3 4" key="1">
    <citation type="submission" date="2018-08" db="EMBL/GenBank/DDBJ databases">
        <title>Genome and evolution of the arbuscular mycorrhizal fungus Diversispora epigaea (formerly Glomus versiforme) and its bacterial endosymbionts.</title>
        <authorList>
            <person name="Sun X."/>
            <person name="Fei Z."/>
            <person name="Harrison M."/>
        </authorList>
    </citation>
    <scope>NUCLEOTIDE SEQUENCE [LARGE SCALE GENOMIC DNA]</scope>
    <source>
        <strain evidence="3 4">IT104</strain>
    </source>
</reference>
<dbReference type="EMBL" id="PQFF01000373">
    <property type="protein sequence ID" value="RHZ54927.1"/>
    <property type="molecule type" value="Genomic_DNA"/>
</dbReference>
<dbReference type="OrthoDB" id="2448494at2759"/>
<accession>A0A397GWB3</accession>
<proteinExistence type="predicted"/>
<evidence type="ECO:0000313" key="4">
    <source>
        <dbReference type="Proteomes" id="UP000266861"/>
    </source>
</evidence>
<keyword evidence="4" id="KW-1185">Reference proteome</keyword>
<dbReference type="Pfam" id="PF00075">
    <property type="entry name" value="RNase_H"/>
    <property type="match status" value="1"/>
</dbReference>
<dbReference type="PROSITE" id="PS50879">
    <property type="entry name" value="RNASE_H_1"/>
    <property type="match status" value="1"/>
</dbReference>
<dbReference type="InterPro" id="IPR012337">
    <property type="entry name" value="RNaseH-like_sf"/>
</dbReference>
<dbReference type="Gene3D" id="3.30.420.10">
    <property type="entry name" value="Ribonuclease H-like superfamily/Ribonuclease H"/>
    <property type="match status" value="1"/>
</dbReference>
<evidence type="ECO:0000313" key="3">
    <source>
        <dbReference type="EMBL" id="RHZ54927.1"/>
    </source>
</evidence>
<sequence length="432" mass="51227">MNLAKDYKCQSGAAGDTIYEKLKESQRKVKDQKIIKVYTDGSLEDHNMGIGWVIQDQEGENHTTFRCNIEYFPSSTRAELAAILTTLLVMPKEAVIHIYTDSMCAIYSLCKIIKKEKEFIWKDAQNPIILQVIDEIISELKLKIHLYKVEAHTGNFFNEMADSLAKIPLIQTDQETIKIKHRNIKNRSYIPIWNNIPMETPVKLIVKKYNQIKKRQKWKSQNRFQEIFVDQEKTQKIDWCTTFKTLHPSKITNDKTNREDQIKRSFAMKLLNEELPVMTRRFQHQPHIYKDPKCVLCGRYEENNLHERCERVIEWELQNNITNKVKKRKDKNNNNNNNNINREEDNIDTELTKEINRNRDSQIIAREEKKEIERETKKIIERYTVHNLETWIEYGTEAVGPTAAKDKLLEGDRPVQWKPYQEEKAKKEEMEN</sequence>
<organism evidence="3 4">
    <name type="scientific">Diversispora epigaea</name>
    <dbReference type="NCBI Taxonomy" id="1348612"/>
    <lineage>
        <taxon>Eukaryota</taxon>
        <taxon>Fungi</taxon>
        <taxon>Fungi incertae sedis</taxon>
        <taxon>Mucoromycota</taxon>
        <taxon>Glomeromycotina</taxon>
        <taxon>Glomeromycetes</taxon>
        <taxon>Diversisporales</taxon>
        <taxon>Diversisporaceae</taxon>
        <taxon>Diversispora</taxon>
    </lineage>
</organism>
<dbReference type="InterPro" id="IPR002156">
    <property type="entry name" value="RNaseH_domain"/>
</dbReference>
<dbReference type="GO" id="GO:0003676">
    <property type="term" value="F:nucleic acid binding"/>
    <property type="evidence" value="ECO:0007669"/>
    <property type="project" value="InterPro"/>
</dbReference>
<evidence type="ECO:0000256" key="1">
    <source>
        <dbReference type="SAM" id="MobiDB-lite"/>
    </source>
</evidence>
<feature type="region of interest" description="Disordered" evidence="1">
    <location>
        <begin position="326"/>
        <end position="345"/>
    </location>
</feature>
<dbReference type="InterPro" id="IPR036397">
    <property type="entry name" value="RNaseH_sf"/>
</dbReference>
<dbReference type="GO" id="GO:0004523">
    <property type="term" value="F:RNA-DNA hybrid ribonuclease activity"/>
    <property type="evidence" value="ECO:0007669"/>
    <property type="project" value="InterPro"/>
</dbReference>
<evidence type="ECO:0000259" key="2">
    <source>
        <dbReference type="PROSITE" id="PS50879"/>
    </source>
</evidence>
<dbReference type="SUPFAM" id="SSF53098">
    <property type="entry name" value="Ribonuclease H-like"/>
    <property type="match status" value="1"/>
</dbReference>
<dbReference type="AlphaFoldDB" id="A0A397GWB3"/>
<comment type="caution">
    <text evidence="3">The sequence shown here is derived from an EMBL/GenBank/DDBJ whole genome shotgun (WGS) entry which is preliminary data.</text>
</comment>
<name>A0A397GWB3_9GLOM</name>
<feature type="domain" description="RNase H type-1" evidence="2">
    <location>
        <begin position="31"/>
        <end position="170"/>
    </location>
</feature>
<dbReference type="Proteomes" id="UP000266861">
    <property type="component" value="Unassembled WGS sequence"/>
</dbReference>
<protein>
    <recommendedName>
        <fullName evidence="2">RNase H type-1 domain-containing protein</fullName>
    </recommendedName>
</protein>